<evidence type="ECO:0000313" key="2">
    <source>
        <dbReference type="EMBL" id="KAK2659618.1"/>
    </source>
</evidence>
<dbReference type="AlphaFoldDB" id="A0AAD9XIH6"/>
<dbReference type="Proteomes" id="UP001280121">
    <property type="component" value="Unassembled WGS sequence"/>
</dbReference>
<accession>A0AAD9XIH6</accession>
<keyword evidence="1" id="KW-1133">Transmembrane helix</keyword>
<protein>
    <submittedName>
        <fullName evidence="2">Uncharacterized protein</fullName>
    </submittedName>
</protein>
<keyword evidence="1" id="KW-0812">Transmembrane</keyword>
<sequence>MGGRFEMGFPFFYYYYFNFIFLGEILWVPRNVNCEDLKDRYRERRKCVPQRKIVSKKWGRRRLGIRKCTAYRKDMHSLWNLMIFVLKKFKSLIAIVIGGDPFGTSL</sequence>
<feature type="transmembrane region" description="Helical" evidence="1">
    <location>
        <begin position="12"/>
        <end position="32"/>
    </location>
</feature>
<proteinExistence type="predicted"/>
<name>A0AAD9XIH6_9ROSI</name>
<reference evidence="2" key="1">
    <citation type="journal article" date="2023" name="Plant J.">
        <title>Genome sequences and population genomics provide insights into the demographic history, inbreeding, and mutation load of two 'living fossil' tree species of Dipteronia.</title>
        <authorList>
            <person name="Feng Y."/>
            <person name="Comes H.P."/>
            <person name="Chen J."/>
            <person name="Zhu S."/>
            <person name="Lu R."/>
            <person name="Zhang X."/>
            <person name="Li P."/>
            <person name="Qiu J."/>
            <person name="Olsen K.M."/>
            <person name="Qiu Y."/>
        </authorList>
    </citation>
    <scope>NUCLEOTIDE SEQUENCE</scope>
    <source>
        <strain evidence="2">KIB01</strain>
    </source>
</reference>
<keyword evidence="3" id="KW-1185">Reference proteome</keyword>
<comment type="caution">
    <text evidence="2">The sequence shown here is derived from an EMBL/GenBank/DDBJ whole genome shotgun (WGS) entry which is preliminary data.</text>
</comment>
<organism evidence="2 3">
    <name type="scientific">Dipteronia dyeriana</name>
    <dbReference type="NCBI Taxonomy" id="168575"/>
    <lineage>
        <taxon>Eukaryota</taxon>
        <taxon>Viridiplantae</taxon>
        <taxon>Streptophyta</taxon>
        <taxon>Embryophyta</taxon>
        <taxon>Tracheophyta</taxon>
        <taxon>Spermatophyta</taxon>
        <taxon>Magnoliopsida</taxon>
        <taxon>eudicotyledons</taxon>
        <taxon>Gunneridae</taxon>
        <taxon>Pentapetalae</taxon>
        <taxon>rosids</taxon>
        <taxon>malvids</taxon>
        <taxon>Sapindales</taxon>
        <taxon>Sapindaceae</taxon>
        <taxon>Hippocastanoideae</taxon>
        <taxon>Acereae</taxon>
        <taxon>Dipteronia</taxon>
    </lineage>
</organism>
<gene>
    <name evidence="2" type="ORF">Ddye_006151</name>
</gene>
<dbReference type="EMBL" id="JANJYI010000002">
    <property type="protein sequence ID" value="KAK2659618.1"/>
    <property type="molecule type" value="Genomic_DNA"/>
</dbReference>
<keyword evidence="1" id="KW-0472">Membrane</keyword>
<evidence type="ECO:0000313" key="3">
    <source>
        <dbReference type="Proteomes" id="UP001280121"/>
    </source>
</evidence>
<evidence type="ECO:0000256" key="1">
    <source>
        <dbReference type="SAM" id="Phobius"/>
    </source>
</evidence>